<evidence type="ECO:0000313" key="2">
    <source>
        <dbReference type="Proteomes" id="UP000285839"/>
    </source>
</evidence>
<gene>
    <name evidence="1" type="ORF">DWY46_14400</name>
</gene>
<proteinExistence type="predicted"/>
<evidence type="ECO:0000313" key="1">
    <source>
        <dbReference type="EMBL" id="RGR46600.1"/>
    </source>
</evidence>
<dbReference type="EMBL" id="QRUH01000013">
    <property type="protein sequence ID" value="RGR46600.1"/>
    <property type="molecule type" value="Genomic_DNA"/>
</dbReference>
<organism evidence="1 2">
    <name type="scientific">Blautia obeum</name>
    <dbReference type="NCBI Taxonomy" id="40520"/>
    <lineage>
        <taxon>Bacteria</taxon>
        <taxon>Bacillati</taxon>
        <taxon>Bacillota</taxon>
        <taxon>Clostridia</taxon>
        <taxon>Lachnospirales</taxon>
        <taxon>Lachnospiraceae</taxon>
        <taxon>Blautia</taxon>
    </lineage>
</organism>
<comment type="caution">
    <text evidence="1">The sequence shown here is derived from an EMBL/GenBank/DDBJ whole genome shotgun (WGS) entry which is preliminary data.</text>
</comment>
<dbReference type="AlphaFoldDB" id="A0A412EMT9"/>
<name>A0A412EMT9_9FIRM</name>
<evidence type="ECO:0008006" key="3">
    <source>
        <dbReference type="Google" id="ProtNLM"/>
    </source>
</evidence>
<sequence length="195" mass="22618">MKKIPTLFEREFKDHKVVKVLPKVHPGMEWVLKGEGVATVKYDGSCCAIIDGEYYKRYDCKKDKIPPEGFIPCCEPDSITGHWPGWVKVDENNPSDKWFVEAYYVTSMWTNQGLKLPDGTYEAYGKHFHGNPYNDDYDALIKHGKEIVEVERTFEGIKKYLSEHEIEGLVFWKDGSPQCKIKRSDFGFEWPVKKA</sequence>
<accession>A0A412EMT9</accession>
<dbReference type="Proteomes" id="UP000285839">
    <property type="component" value="Unassembled WGS sequence"/>
</dbReference>
<dbReference type="RefSeq" id="WP_118031608.1">
    <property type="nucleotide sequence ID" value="NZ_QRUH01000013.1"/>
</dbReference>
<protein>
    <recommendedName>
        <fullName evidence="3">RNA ligase domain-containing protein</fullName>
    </recommendedName>
</protein>
<reference evidence="1 2" key="1">
    <citation type="submission" date="2018-08" db="EMBL/GenBank/DDBJ databases">
        <title>A genome reference for cultivated species of the human gut microbiota.</title>
        <authorList>
            <person name="Zou Y."/>
            <person name="Xue W."/>
            <person name="Luo G."/>
        </authorList>
    </citation>
    <scope>NUCLEOTIDE SEQUENCE [LARGE SCALE GENOMIC DNA]</scope>
    <source>
        <strain evidence="1 2">AF25-21</strain>
    </source>
</reference>